<evidence type="ECO:0000313" key="1">
    <source>
        <dbReference type="EMBL" id="MBM6850417.1"/>
    </source>
</evidence>
<proteinExistence type="predicted"/>
<sequence length="130" mass="14755">MSHCVFIAADTPLPEVTPSQDYPLYIDLDTGTIFDGGADDNDCLLPFDEVDLYSEKKYGVYLELPQFTNGRAEQITAYIRTALRKAIQFVEKQKTMIASVTLRKHTAMNLKFDKIWRGNDGKQLENVDTT</sequence>
<organism evidence="1 2">
    <name type="scientific">Oscillibacter valericigenes</name>
    <dbReference type="NCBI Taxonomy" id="351091"/>
    <lineage>
        <taxon>Bacteria</taxon>
        <taxon>Bacillati</taxon>
        <taxon>Bacillota</taxon>
        <taxon>Clostridia</taxon>
        <taxon>Eubacteriales</taxon>
        <taxon>Oscillospiraceae</taxon>
        <taxon>Oscillibacter</taxon>
    </lineage>
</organism>
<dbReference type="RefSeq" id="WP_204802376.1">
    <property type="nucleotide sequence ID" value="NZ_JACSNX010000002.1"/>
</dbReference>
<dbReference type="EMBL" id="JACSNX010000002">
    <property type="protein sequence ID" value="MBM6850417.1"/>
    <property type="molecule type" value="Genomic_DNA"/>
</dbReference>
<gene>
    <name evidence="1" type="ORF">H9X91_03075</name>
</gene>
<protein>
    <submittedName>
        <fullName evidence="1">Uncharacterized protein</fullName>
    </submittedName>
</protein>
<name>A0ABS2FS39_9FIRM</name>
<accession>A0ABS2FS39</accession>
<keyword evidence="2" id="KW-1185">Reference proteome</keyword>
<dbReference type="Proteomes" id="UP000719500">
    <property type="component" value="Unassembled WGS sequence"/>
</dbReference>
<comment type="caution">
    <text evidence="1">The sequence shown here is derived from an EMBL/GenBank/DDBJ whole genome shotgun (WGS) entry which is preliminary data.</text>
</comment>
<evidence type="ECO:0000313" key="2">
    <source>
        <dbReference type="Proteomes" id="UP000719500"/>
    </source>
</evidence>
<reference evidence="1 2" key="1">
    <citation type="journal article" date="2021" name="Sci. Rep.">
        <title>The distribution of antibiotic resistance genes in chicken gut microbiota commensals.</title>
        <authorList>
            <person name="Juricova H."/>
            <person name="Matiasovicova J."/>
            <person name="Kubasova T."/>
            <person name="Cejkova D."/>
            <person name="Rychlik I."/>
        </authorList>
    </citation>
    <scope>NUCLEOTIDE SEQUENCE [LARGE SCALE GENOMIC DNA]</scope>
    <source>
        <strain evidence="1 2">An411</strain>
    </source>
</reference>